<reference evidence="3" key="1">
    <citation type="submission" date="2022-11" db="UniProtKB">
        <authorList>
            <consortium name="WormBaseParasite"/>
        </authorList>
    </citation>
    <scope>IDENTIFICATION</scope>
</reference>
<dbReference type="Proteomes" id="UP000887565">
    <property type="component" value="Unplaced"/>
</dbReference>
<organism evidence="2 3">
    <name type="scientific">Romanomermis culicivorax</name>
    <name type="common">Nematode worm</name>
    <dbReference type="NCBI Taxonomy" id="13658"/>
    <lineage>
        <taxon>Eukaryota</taxon>
        <taxon>Metazoa</taxon>
        <taxon>Ecdysozoa</taxon>
        <taxon>Nematoda</taxon>
        <taxon>Enoplea</taxon>
        <taxon>Dorylaimia</taxon>
        <taxon>Mermithida</taxon>
        <taxon>Mermithoidea</taxon>
        <taxon>Mermithidae</taxon>
        <taxon>Romanomermis</taxon>
    </lineage>
</organism>
<accession>A0A915HXC9</accession>
<proteinExistence type="predicted"/>
<evidence type="ECO:0000313" key="2">
    <source>
        <dbReference type="Proteomes" id="UP000887565"/>
    </source>
</evidence>
<sequence length="95" mass="10738">MKEIHVKKTTAALIPITSKLSKKRLFLLKVRSFSDQGRRLRNSHDSTPQIAGLQIPARIQSEHYMANVSVKNRADNSKTSKATKNFDSSTSKNFH</sequence>
<feature type="compositionally biased region" description="Polar residues" evidence="1">
    <location>
        <begin position="79"/>
        <end position="95"/>
    </location>
</feature>
<name>A0A915HXC9_ROMCU</name>
<protein>
    <submittedName>
        <fullName evidence="3">Uncharacterized protein</fullName>
    </submittedName>
</protein>
<feature type="region of interest" description="Disordered" evidence="1">
    <location>
        <begin position="70"/>
        <end position="95"/>
    </location>
</feature>
<dbReference type="AlphaFoldDB" id="A0A915HXC9"/>
<dbReference type="WBParaSite" id="nRc.2.0.1.t05956-RA">
    <property type="protein sequence ID" value="nRc.2.0.1.t05956-RA"/>
    <property type="gene ID" value="nRc.2.0.1.g05956"/>
</dbReference>
<evidence type="ECO:0000313" key="3">
    <source>
        <dbReference type="WBParaSite" id="nRc.2.0.1.t05956-RA"/>
    </source>
</evidence>
<keyword evidence="2" id="KW-1185">Reference proteome</keyword>
<evidence type="ECO:0000256" key="1">
    <source>
        <dbReference type="SAM" id="MobiDB-lite"/>
    </source>
</evidence>